<dbReference type="Proteomes" id="UP000236291">
    <property type="component" value="Unassembled WGS sequence"/>
</dbReference>
<protein>
    <submittedName>
        <fullName evidence="1">Uncharacterized protein</fullName>
    </submittedName>
</protein>
<gene>
    <name evidence="1" type="ORF">L195_g056756</name>
</gene>
<sequence length="137" mass="15333">MSMSYSESDFVAPFPQTRNFFDFDHANFESPGTQRFNETFRNLYQSGESSQPQPTQQIPQEFTWADLSGDYLNSTWAQGQGSTLALVQADTPATDSPAIQAINFLGVNENNPDRHVELFGVGLRPRNRPNCGTDGHR</sequence>
<organism evidence="1 2">
    <name type="scientific">Trifolium pratense</name>
    <name type="common">Red clover</name>
    <dbReference type="NCBI Taxonomy" id="57577"/>
    <lineage>
        <taxon>Eukaryota</taxon>
        <taxon>Viridiplantae</taxon>
        <taxon>Streptophyta</taxon>
        <taxon>Embryophyta</taxon>
        <taxon>Tracheophyta</taxon>
        <taxon>Spermatophyta</taxon>
        <taxon>Magnoliopsida</taxon>
        <taxon>eudicotyledons</taxon>
        <taxon>Gunneridae</taxon>
        <taxon>Pentapetalae</taxon>
        <taxon>rosids</taxon>
        <taxon>fabids</taxon>
        <taxon>Fabales</taxon>
        <taxon>Fabaceae</taxon>
        <taxon>Papilionoideae</taxon>
        <taxon>50 kb inversion clade</taxon>
        <taxon>NPAAA clade</taxon>
        <taxon>Hologalegina</taxon>
        <taxon>IRL clade</taxon>
        <taxon>Trifolieae</taxon>
        <taxon>Trifolium</taxon>
    </lineage>
</organism>
<name>A0A2K3KTA5_TRIPR</name>
<reference evidence="1 2" key="2">
    <citation type="journal article" date="2017" name="Front. Plant Sci.">
        <title>Gene Classification and Mining of Molecular Markers Useful in Red Clover (Trifolium pratense) Breeding.</title>
        <authorList>
            <person name="Istvanek J."/>
            <person name="Dluhosova J."/>
            <person name="Dluhos P."/>
            <person name="Patkova L."/>
            <person name="Nedelnik J."/>
            <person name="Repkova J."/>
        </authorList>
    </citation>
    <scope>NUCLEOTIDE SEQUENCE [LARGE SCALE GENOMIC DNA]</scope>
    <source>
        <strain evidence="2">cv. Tatra</strain>
        <tissue evidence="1">Young leaves</tissue>
    </source>
</reference>
<evidence type="ECO:0000313" key="1">
    <source>
        <dbReference type="EMBL" id="PNX69511.1"/>
    </source>
</evidence>
<proteinExistence type="predicted"/>
<accession>A0A2K3KTA5</accession>
<evidence type="ECO:0000313" key="2">
    <source>
        <dbReference type="Proteomes" id="UP000236291"/>
    </source>
</evidence>
<dbReference type="EMBL" id="ASHM01108910">
    <property type="protein sequence ID" value="PNX69511.1"/>
    <property type="molecule type" value="Genomic_DNA"/>
</dbReference>
<comment type="caution">
    <text evidence="1">The sequence shown here is derived from an EMBL/GenBank/DDBJ whole genome shotgun (WGS) entry which is preliminary data.</text>
</comment>
<reference evidence="1 2" key="1">
    <citation type="journal article" date="2014" name="Am. J. Bot.">
        <title>Genome assembly and annotation for red clover (Trifolium pratense; Fabaceae).</title>
        <authorList>
            <person name="Istvanek J."/>
            <person name="Jaros M."/>
            <person name="Krenek A."/>
            <person name="Repkova J."/>
        </authorList>
    </citation>
    <scope>NUCLEOTIDE SEQUENCE [LARGE SCALE GENOMIC DNA]</scope>
    <source>
        <strain evidence="2">cv. Tatra</strain>
        <tissue evidence="1">Young leaves</tissue>
    </source>
</reference>
<dbReference type="AlphaFoldDB" id="A0A2K3KTA5"/>